<keyword evidence="7" id="KW-0677">Repeat</keyword>
<dbReference type="PROSITE" id="PS01186">
    <property type="entry name" value="EGF_2"/>
    <property type="match status" value="6"/>
</dbReference>
<dbReference type="SMART" id="SM00181">
    <property type="entry name" value="EGF"/>
    <property type="match status" value="28"/>
</dbReference>
<feature type="disulfide bond" evidence="14">
    <location>
        <begin position="2825"/>
        <end position="2840"/>
    </location>
</feature>
<feature type="disulfide bond" evidence="14">
    <location>
        <begin position="2471"/>
        <end position="2486"/>
    </location>
</feature>
<evidence type="ECO:0000256" key="2">
    <source>
        <dbReference type="ARBA" id="ARBA00004308"/>
    </source>
</evidence>
<evidence type="ECO:0000256" key="6">
    <source>
        <dbReference type="ARBA" id="ARBA00022729"/>
    </source>
</evidence>
<dbReference type="Pfam" id="PF00058">
    <property type="entry name" value="Ldl_recept_b"/>
    <property type="match status" value="5"/>
</dbReference>
<feature type="domain" description="EGF-like" evidence="17">
    <location>
        <begin position="4227"/>
        <end position="4260"/>
    </location>
</feature>
<dbReference type="Gene3D" id="4.10.400.10">
    <property type="entry name" value="Low-density Lipoprotein Receptor"/>
    <property type="match status" value="29"/>
</dbReference>
<comment type="caution">
    <text evidence="18">The sequence shown here is derived from an EMBL/GenBank/DDBJ whole genome shotgun (WGS) entry which is preliminary data.</text>
</comment>
<evidence type="ECO:0000256" key="14">
    <source>
        <dbReference type="PROSITE-ProRule" id="PRU00124"/>
    </source>
</evidence>
<feature type="disulfide bond" evidence="14">
    <location>
        <begin position="2495"/>
        <end position="2513"/>
    </location>
</feature>
<evidence type="ECO:0000256" key="13">
    <source>
        <dbReference type="PROSITE-ProRule" id="PRU00076"/>
    </source>
</evidence>
<feature type="disulfide bond" evidence="14">
    <location>
        <begin position="2664"/>
        <end position="2676"/>
    </location>
</feature>
<feature type="disulfide bond" evidence="13">
    <location>
        <begin position="4381"/>
        <end position="4391"/>
    </location>
</feature>
<feature type="disulfide bond" evidence="14">
    <location>
        <begin position="3358"/>
        <end position="3373"/>
    </location>
</feature>
<feature type="disulfide bond" evidence="14">
    <location>
        <begin position="2769"/>
        <end position="2787"/>
    </location>
</feature>
<dbReference type="GO" id="GO:0043235">
    <property type="term" value="C:receptor complex"/>
    <property type="evidence" value="ECO:0007669"/>
    <property type="project" value="TreeGrafter"/>
</dbReference>
<feature type="disulfide bond" evidence="14">
    <location>
        <begin position="821"/>
        <end position="839"/>
    </location>
</feature>
<feature type="disulfide bond" evidence="14">
    <location>
        <begin position="2553"/>
        <end position="2568"/>
    </location>
</feature>
<keyword evidence="11" id="KW-0675">Receptor</keyword>
<feature type="disulfide bond" evidence="14">
    <location>
        <begin position="923"/>
        <end position="938"/>
    </location>
</feature>
<feature type="disulfide bond" evidence="14">
    <location>
        <begin position="2813"/>
        <end position="2831"/>
    </location>
</feature>
<dbReference type="GO" id="GO:0042562">
    <property type="term" value="F:hormone binding"/>
    <property type="evidence" value="ECO:0007669"/>
    <property type="project" value="TreeGrafter"/>
</dbReference>
<dbReference type="FunFam" id="2.120.10.30:FF:000241">
    <property type="entry name" value="Low-density lipoprotein receptor-related protein 6"/>
    <property type="match status" value="3"/>
</dbReference>
<feature type="domain" description="EGF-like" evidence="17">
    <location>
        <begin position="4340"/>
        <end position="4376"/>
    </location>
</feature>
<feature type="disulfide bond" evidence="13">
    <location>
        <begin position="4250"/>
        <end position="4259"/>
    </location>
</feature>
<evidence type="ECO:0000256" key="16">
    <source>
        <dbReference type="SAM" id="Phobius"/>
    </source>
</evidence>
<feature type="disulfide bond" evidence="13">
    <location>
        <begin position="4175"/>
        <end position="4184"/>
    </location>
</feature>
<dbReference type="SUPFAM" id="SSF57196">
    <property type="entry name" value="EGF/Laminin"/>
    <property type="match status" value="3"/>
</dbReference>
<feature type="disulfide bond" evidence="14">
    <location>
        <begin position="2459"/>
        <end position="2477"/>
    </location>
</feature>
<comment type="caution">
    <text evidence="13">Lacks conserved residue(s) required for the propagation of feature annotation.</text>
</comment>
<feature type="disulfide bond" evidence="13">
    <location>
        <begin position="4329"/>
        <end position="4338"/>
    </location>
</feature>
<organism evidence="18 19">
    <name type="scientific">Mesorhabditis spiculigera</name>
    <dbReference type="NCBI Taxonomy" id="96644"/>
    <lineage>
        <taxon>Eukaryota</taxon>
        <taxon>Metazoa</taxon>
        <taxon>Ecdysozoa</taxon>
        <taxon>Nematoda</taxon>
        <taxon>Chromadorea</taxon>
        <taxon>Rhabditida</taxon>
        <taxon>Rhabditina</taxon>
        <taxon>Rhabditomorpha</taxon>
        <taxon>Rhabditoidea</taxon>
        <taxon>Rhabditidae</taxon>
        <taxon>Mesorhabditinae</taxon>
        <taxon>Mesorhabditis</taxon>
    </lineage>
</organism>
<feature type="transmembrane region" description="Helical" evidence="16">
    <location>
        <begin position="4503"/>
        <end position="4524"/>
    </location>
</feature>
<feature type="domain" description="EGF-like" evidence="17">
    <location>
        <begin position="4301"/>
        <end position="4339"/>
    </location>
</feature>
<evidence type="ECO:0000256" key="15">
    <source>
        <dbReference type="PROSITE-ProRule" id="PRU00461"/>
    </source>
</evidence>
<feature type="disulfide bond" evidence="14">
    <location>
        <begin position="3488"/>
        <end position="3503"/>
    </location>
</feature>
<feature type="repeat" description="LDL-receptor class B" evidence="15">
    <location>
        <begin position="3013"/>
        <end position="3056"/>
    </location>
</feature>
<evidence type="ECO:0000256" key="11">
    <source>
        <dbReference type="ARBA" id="ARBA00023170"/>
    </source>
</evidence>
<evidence type="ECO:0000256" key="5">
    <source>
        <dbReference type="ARBA" id="ARBA00022692"/>
    </source>
</evidence>
<feature type="domain" description="EGF-like" evidence="17">
    <location>
        <begin position="4451"/>
        <end position="4486"/>
    </location>
</feature>
<feature type="disulfide bond" evidence="13">
    <location>
        <begin position="4366"/>
        <end position="4375"/>
    </location>
</feature>
<feature type="disulfide bond" evidence="13">
    <location>
        <begin position="4098"/>
        <end position="4107"/>
    </location>
</feature>
<feature type="domain" description="EGF-like" evidence="17">
    <location>
        <begin position="4417"/>
        <end position="4448"/>
    </location>
</feature>
<feature type="repeat" description="LDL-receptor class B" evidence="15">
    <location>
        <begin position="1251"/>
        <end position="1293"/>
    </location>
</feature>
<dbReference type="GO" id="GO:0005509">
    <property type="term" value="F:calcium ion binding"/>
    <property type="evidence" value="ECO:0007669"/>
    <property type="project" value="InterPro"/>
</dbReference>
<feature type="disulfide bond" evidence="14">
    <location>
        <begin position="2645"/>
        <end position="2660"/>
    </location>
</feature>
<feature type="disulfide bond" evidence="14">
    <location>
        <begin position="2488"/>
        <end position="2500"/>
    </location>
</feature>
<feature type="disulfide bond" evidence="14">
    <location>
        <begin position="3705"/>
        <end position="3720"/>
    </location>
</feature>
<dbReference type="FunFam" id="4.10.400.10:FF:000034">
    <property type="entry name" value="Low-density lipoprotein receptor-related protein 2"/>
    <property type="match status" value="1"/>
</dbReference>
<keyword evidence="10 13" id="KW-1015">Disulfide bond</keyword>
<feature type="repeat" description="LDL-receptor class B" evidence="15">
    <location>
        <begin position="619"/>
        <end position="662"/>
    </location>
</feature>
<dbReference type="InterPro" id="IPR051221">
    <property type="entry name" value="LDLR-related"/>
</dbReference>
<evidence type="ECO:0000256" key="9">
    <source>
        <dbReference type="ARBA" id="ARBA00023136"/>
    </source>
</evidence>
<feature type="disulfide bond" evidence="14">
    <location>
        <begin position="3433"/>
        <end position="3451"/>
    </location>
</feature>
<feature type="disulfide bond" evidence="14">
    <location>
        <begin position="2742"/>
        <end position="2757"/>
    </location>
</feature>
<evidence type="ECO:0000256" key="8">
    <source>
        <dbReference type="ARBA" id="ARBA00022989"/>
    </source>
</evidence>
<feature type="disulfide bond" evidence="13">
    <location>
        <begin position="4385"/>
        <end position="4402"/>
    </location>
</feature>
<dbReference type="Gene3D" id="4.10.1220.10">
    <property type="entry name" value="EGF-type module"/>
    <property type="match status" value="1"/>
</dbReference>
<dbReference type="EMBL" id="CATQJA010002624">
    <property type="protein sequence ID" value="CAJ0573858.1"/>
    <property type="molecule type" value="Genomic_DNA"/>
</dbReference>
<feature type="disulfide bond" evidence="13">
    <location>
        <begin position="4344"/>
        <end position="4354"/>
    </location>
</feature>
<dbReference type="InterPro" id="IPR002172">
    <property type="entry name" value="LDrepeatLR_classA_rpt"/>
</dbReference>
<feature type="disulfide bond" evidence="13">
    <location>
        <begin position="4476"/>
        <end position="4485"/>
    </location>
</feature>
<dbReference type="SUPFAM" id="SSF57424">
    <property type="entry name" value="LDL receptor-like module"/>
    <property type="match status" value="25"/>
</dbReference>
<dbReference type="SUPFAM" id="SSF63825">
    <property type="entry name" value="YWTD domain"/>
    <property type="match status" value="7"/>
</dbReference>
<keyword evidence="19" id="KW-1185">Reference proteome</keyword>
<feature type="disulfide bond" evidence="14">
    <location>
        <begin position="911"/>
        <end position="929"/>
    </location>
</feature>
<keyword evidence="8 16" id="KW-1133">Transmembrane helix</keyword>
<dbReference type="InterPro" id="IPR000033">
    <property type="entry name" value="LDLR_classB_rpt"/>
</dbReference>
<feature type="disulfide bond" evidence="14">
    <location>
        <begin position="3445"/>
        <end position="3460"/>
    </location>
</feature>
<feature type="disulfide bond" evidence="14">
    <location>
        <begin position="2671"/>
        <end position="2689"/>
    </location>
</feature>
<comment type="subcellular location">
    <subcellularLocation>
        <location evidence="2">Endomembrane system</location>
    </subcellularLocation>
    <subcellularLocation>
        <location evidence="1">Membrane</location>
        <topology evidence="1">Single-pass membrane protein</topology>
    </subcellularLocation>
</comment>
<dbReference type="Pfam" id="PF00057">
    <property type="entry name" value="Ldl_recept_a"/>
    <property type="match status" value="25"/>
</dbReference>
<dbReference type="GO" id="GO:0012505">
    <property type="term" value="C:endomembrane system"/>
    <property type="evidence" value="ECO:0007669"/>
    <property type="project" value="UniProtKB-SubCell"/>
</dbReference>
<dbReference type="Gene3D" id="2.120.10.30">
    <property type="entry name" value="TolB, C-terminal domain"/>
    <property type="match status" value="7"/>
</dbReference>
<evidence type="ECO:0000256" key="10">
    <source>
        <dbReference type="ARBA" id="ARBA00023157"/>
    </source>
</evidence>
<feature type="disulfide bond" evidence="13">
    <location>
        <begin position="4404"/>
        <end position="4413"/>
    </location>
</feature>
<feature type="non-terminal residue" evidence="18">
    <location>
        <position position="4617"/>
    </location>
</feature>
<feature type="disulfide bond" evidence="14">
    <location>
        <begin position="1011"/>
        <end position="1026"/>
    </location>
</feature>
<dbReference type="PROSITE" id="PS50068">
    <property type="entry name" value="LDLRA_2"/>
    <property type="match status" value="30"/>
</dbReference>
<dbReference type="SMART" id="SM00192">
    <property type="entry name" value="LDLa"/>
    <property type="match status" value="31"/>
</dbReference>
<feature type="disulfide bond" evidence="14">
    <location>
        <begin position="992"/>
        <end position="1004"/>
    </location>
</feature>
<evidence type="ECO:0000256" key="12">
    <source>
        <dbReference type="ARBA" id="ARBA00023180"/>
    </source>
</evidence>
<keyword evidence="12" id="KW-0325">Glycoprotein</keyword>
<feature type="repeat" description="LDL-receptor class B" evidence="15">
    <location>
        <begin position="571"/>
        <end position="618"/>
    </location>
</feature>
<feature type="disulfide bond" evidence="13">
    <location>
        <begin position="4214"/>
        <end position="4223"/>
    </location>
</feature>
<feature type="disulfide bond" evidence="14">
    <location>
        <begin position="904"/>
        <end position="916"/>
    </location>
</feature>
<dbReference type="InterPro" id="IPR000742">
    <property type="entry name" value="EGF"/>
</dbReference>
<dbReference type="Gene3D" id="2.40.128.620">
    <property type="match status" value="1"/>
</dbReference>
<dbReference type="GO" id="GO:0016324">
    <property type="term" value="C:apical plasma membrane"/>
    <property type="evidence" value="ECO:0007669"/>
    <property type="project" value="TreeGrafter"/>
</dbReference>
<feature type="domain" description="EGF-like" evidence="17">
    <location>
        <begin position="4187"/>
        <end position="4224"/>
    </location>
</feature>
<keyword evidence="9 16" id="KW-0472">Membrane</keyword>
<dbReference type="SMART" id="SM00179">
    <property type="entry name" value="EGF_CA"/>
    <property type="match status" value="9"/>
</dbReference>
<feature type="domain" description="EGF-like" evidence="17">
    <location>
        <begin position="4377"/>
        <end position="4414"/>
    </location>
</feature>
<feature type="disulfide bond" evidence="14">
    <location>
        <begin position="2452"/>
        <end position="2464"/>
    </location>
</feature>
<feature type="disulfide bond" evidence="14">
    <location>
        <begin position="999"/>
        <end position="1017"/>
    </location>
</feature>
<sequence length="4617" mass="515041">MGPKWVCDGEPDCLDGSDERQNCEVKECQGEEFRCLKSGRCLPAIYRCDREPDCGEDAHGNVDISDEDPDMCGSPLACPPNTHRCLTVQSCVPLEKFCNRQKDCRDGSDEGPFCDSGFIPVCSQNCQNVANTNTSTPKFECSCSNGFELKDGNRCEPINGQASWMLLVSEGEVRMRQMSGLHGRDEDRQYKKFNFNAFDVDVRKKSVCYIYNRLNDADFGSVGVSDESVFECAPFDASTGDISKPTITIASQSYELTGVTSMRLDWISRNWYFVDAASRVIILCKEGDFSSCKTIVHNGLDKPAAMVVDPMAGYFFYADNGAKRTGIWRFDLDGQNRKNMVDKAVVLPRGLTLDLNTKTLYYLDAYLESIRAVDYEMKGKSRLVVAGKTLKSMNSMLIFGSHLYLVGRNKIAEYDVMKDEKQRPALYDSYSFDDSAHSLYVVDSTIQPETESPCTKASSICSSICITARKNGKDGQIGTRCLCPEGYTNRNGRCEIGGVNDPLLIFARIRPARLSNCEGLAFEWTSGNIYYTDQGLRQIGVFSTRDPKLRKVLFSDGLRNPRSIAVHPMKGYLFFSDWSENPESKAKIERAKLDGSQRKELIISRIQWPNGLAIDYENDFLYWCDAFFAHIERVRPNGSDRQLIVSSSWANHPYGISVFNGFIFWSDFKEGVIRRARLSNDPKNATDVVTVYDETSPIFELQIYDQGLQKQTSACSKDNGGCEQLCFPMGCKGTVGCEPGKCGCVDGWKTDPGNRKKCIADPDFKPKPFCSEALFKCARQQKCIDKSRVCDGEDDCGDGSDEDPATTCKDFKCLDGRDFKCDGTLCIDQKWVCDGRVDCGDRSDEDPTRCKYKKIDCPTNHFSCSTSQRCIPQSWVCDGQYDCGNGDTSDENSTESRKAGTNICKASQFKCNNGKCLSMRYVCDGVADCRDGSDEMNCEQECVPGHQFQCGPGQPCLSASFRCDGFSDCPDGSDEQNSICPSLVLFDNRDGCPTNLFTCSRTECIRPHLVCDGKQDCQNGKDEDGCAISSKSNPQRCLEPNFLCKNDTAFTCLPPERVCDLNPDCPNGDDEGLLCGERMCLRGFLCEQKCFDRPTGYTCSCDDGFALDSDGKTCTRSDPCAFGSCSQLCKAQGSRPYCYCANGYEMKSDRFTCKASDASPQPFLLYTNRHEIRMLLSGTSASVPLMSSMRNAIAIDYYYTDDDNITLFWTDIAMDYIYSGDLINKVLLNARPIVKYGVWTAEGLAADWLGKNIYWVDSFLDQIEMASFDGSMRTTVLRGDMYNLRALALDPKKGLMFWTDWEESRPRIERATMAGNQRKVIFSVKDVKNGGWPNGITVDPIVERLYWLDAKSDSIHTIDYDGKGHVEVLRDSIHLAHPFSISLFEGDVYWTDWRIMAIVRANKWNGTRVQIIESTFSQPFDLKIVHRLRQPRSERSNPCASGNGCSHLCLLDGIRGRKCACPHLMRLDKDNQTCLAVERTLFFSSNSSVWALDLAPPNNPVFPIIGMRGHEPIRCLTSNNHSIFYVDTRRKSVSRVSLTSNDGEQPVWTGGEVENIIWVTHHPSLPLLFYVTNKTDGTHIISVTDSFGNFRRVLATSREQPVMKNAFSLTVVSDKEAELLMLETPEGNWALDLKAEVLRKKWPDSEESQRNHCGNLTLEDCIRRAGWAKFDWRALRVFEVENGTLVAYKGYGNYRIPDTSVAPIPMPINGPIDGLMVHYQIQNDYDRLNIDGCKKAACAHHCIPIYKEKKVVTYQCVCSNGYREEGPNCLPQLNMLVYITDNYQVRTMSIDDPTSPLDPILLNPTVTAKKIHNLAIDAVRDVIYLYAGEKNELWRIDRQTSTYKLLIGPGAQRITSLDVDEVSGLLFAGFRLTANSGLIQVVNPVNGTTLAILKDEERAPANVKVDAEAGYVFWSSNGTVKRANLDGTEMAIIRRKPVEAFAVDGKRLYFVTSEKSAIDSIDYDGREEEKSVHSYLPQTSAIRIAFDTRAGKTVFYERGRTNGSFVIGEGASEQRIYLGKPRLLEVRVFAKSEVVKKNGCAAAGCEHLCLWARKPVCACWSGKVEVETGRCVDHDAFLVFSRARSLNFLQIQDSKWTINHPKFAHPPLAEPSLIRNAASVAVDVDRDRIFYSDLVLRRIMVSAVDGSDAYPIVEGVSGIEAISLDTLNRYIYYTTSTPPAIWRVPVLEDDPDKTPKRPELLLMLSVSDKPRGIAVHPCRMLIFFTNWQPQQPAVERVYFSGYKRERIITENLVSPSAIAVDFAADKLYFTEAQTGTIQRADFDGTHRETVLTNSNTTERKNSHPYALAILDDTIYFSDWFQRAIIRINKLDGGNRKIVYQNMSDQPMGMDVWNVKREPICTNDPCDGADLRCGDLCRLSAEGVPHCACNGERTLNADNRTCSGDLYASKCALNEFLCAKSERCIPYEETCDGVRECPDGEDEQVDFCFDRTCRDGYFSCGDGLCVDLTKKCDGKNDCPSRRDEMQCECSSRQFRCETGECRPLTDRCNFVKDCLDASDEKGCPKSNCSLETFGMARLINCERTTQCIQAAWLCDGSDDCWDGWDEEECFEHLLPVPKRPTPTSRPCDASEFKCKLTGSCINRGWVCDGQTDCADGSDEADCKNAKTCPGFQCTSTKKCLTIDRKCDGKKDCEGGEDEAGCDDECTADSFNCTNHRCIPMSWRCDGTDDCRDGGSGAGSDEKNCKTPDTRFFACKPNEFRCGNGSDVQLMPAITQCIPKSYICDGFPDCRDATDERGCSNRDCSTWEFRCDSGQCIPRNWTCNGISDCADRTDEADATCLGPRRGQCSAGQHHCDNGICIDSALLCDKNNDCGDWSDEKKCGVNECLRSSPCQEGCRDLKVGYECFCVPPRRLSMEDRVSCTESDPCALANCTQGCVVKGERPLCLCASGYTLTPDGKSCKHKDAVNAELLLVTRHRLVLLDMNGNEKAVLLTNITNGVAIDYDFRSSRVYWSDVAAGKKFGFMGMYAQPKSYKLLAGISSRSPDGLAIDWLGKNLYWADKEDDSINVVDMKGMYRRSLLKGRPLQEPRAIVVDPIEGILFWSDWGDRAHIGRMGMDGSALKIILDTSLRWPNALALDAPAKRLFWADGMLDYIGSCDYWGKERRVVMTKPIRHIFGLTLFEDFIYWTDWNNRTVERAHKLTGEEHKVLLQVQHRPMGIKVIHPLLQLVGQEADKHPCKDRLTCDNLCVPKGKNDYICQCAEGFKAEGTACTSSCKKSDFVCHNAYKCLPFWWRCDGQDDCGDGEDELYHISGACPEFRCEPGQMQCSQPRIIYPRGDTTPATVALNATCLYSSQICDGTNDCPLGDDESPELCSAYECHESQFKCPNGTKCLPVTAVCDGHDDCGDGSDEKDCEKLLSNCGTQHFACTNGKSGQVERCISRSWICDGEKDCPNGEDEPPTCNTRQCEAAQFRCSSGKCIPKTWRCDGQNDCLDASDEKGCDERKPGKCNPSQFQCVGSEKCIAQNWVCDGEQDCLDGSDETDCETETLPDCDLGNFKCLDGRKCILAREKCDGKLDCDDSSDELECPACTNGTFHCTYPSSKCIAPEKFCDGIIDCPDFSDESYCHCDDNKDAKVGEEPKWLRCFEDDKSPTEAKICIAGDRFCDGVPDCPNGHDEDPKTCERHTCPSGYLRCRNGSQCYPQSGHCDEIPDCPDGSDEDPHFCDSKCAGRMRCANGRCIPYYRLCDGNDDCGDGSDERHCGNSPCERFGTCSQLCVEEKAELGHRCACAPGYTMSSASLGRCKADGKRKAEVYFMDGNALRRVEHTESLTRIHSELLRIGRRYPVSDFDVVFLDADAPPVYVWIDVFAGQVKHGQFDDFIAAEAKRGRRDLAEESDQLMPLVDLPKARGLDAFHQEAPSLAVDYIHRNVYVAHMAITFTDAKSLISIAPLSEPNRLIPVVEYHLESVTSLAVNPVAKKLCWTVLRPYPAIECSDLGGGQRNTLILDDLYAPDSLVFDVPNDRLYWTDFKKSTIETIRIDGKDRRVLEKYPHGHDRPYKLDVFEDYIYVYGRPLGTFWRTAKFIKDDSLFHYKTNKHDIGLAKKCTHLNVMHGKDAPCGPNICHNGGVCIDKVYGLCECPGGIGGNSCEWDPCENACLNGGVCRLERKRSFSSFEPTCICPYDFAGRRCDRYKCTGYCLHGLCSVHNETGLPKCRCEVGWSGRTCDIKETNCDHDFCFNGGSCRMDGDGYPLCDCPKEYHGRRCENCNTYAGENLVCMNEGRCRNRDKCTCPSGWSGATCEVDLCIGYCKMGSWCVHNTTSPNGLECRCRDVDKNPAGGKCSPICAQRRNWCKNGGECVDLPDYSSYCQCPPKWGGPRCEEPRGCDDFCAQSSQCVDRNVTHWECRCSRGFSGDRCDTFDGCSPPCQNGGTCRRDGKSNNGVCQCPKGLGTNDCSLVTAQSCGQLECANGGICTSRGPSCICPLGWAGLVCRTPSCDGLCVNGGQCVTSENRAMCRCSAKYVGSRCQYELIRQPAEETDQSRFLIVYLPLALVFCLAGFLLYMVFMRSDRLRQFAQFSRARMVEEGGDTALEEFHNNPVFDPNDAPDGNEQRRLVTRENSDTFCNPAFEEDVYNDTVIRGGREQAQLIPGTSELRANT</sequence>
<feature type="disulfide bond" evidence="14">
    <location>
        <begin position="2507"/>
        <end position="2522"/>
    </location>
</feature>
<keyword evidence="5 16" id="KW-0812">Transmembrane</keyword>
<dbReference type="PROSITE" id="PS00022">
    <property type="entry name" value="EGF_1"/>
    <property type="match status" value="7"/>
</dbReference>
<evidence type="ECO:0000256" key="7">
    <source>
        <dbReference type="ARBA" id="ARBA00022737"/>
    </source>
</evidence>
<dbReference type="Proteomes" id="UP001177023">
    <property type="component" value="Unassembled WGS sequence"/>
</dbReference>
<reference evidence="18" key="1">
    <citation type="submission" date="2023-06" db="EMBL/GenBank/DDBJ databases">
        <authorList>
            <person name="Delattre M."/>
        </authorList>
    </citation>
    <scope>NUCLEOTIDE SEQUENCE</scope>
    <source>
        <strain evidence="18">AF72</strain>
    </source>
</reference>
<dbReference type="CDD" id="cd00112">
    <property type="entry name" value="LDLa"/>
    <property type="match status" value="27"/>
</dbReference>
<feature type="disulfide bond" evidence="14">
    <location>
        <begin position="3693"/>
        <end position="3711"/>
    </location>
</feature>
<keyword evidence="4" id="KW-0254">Endocytosis</keyword>
<proteinExistence type="predicted"/>
<feature type="repeat" description="LDL-receptor class B" evidence="15">
    <location>
        <begin position="1343"/>
        <end position="1387"/>
    </location>
</feature>
<feature type="repeat" description="LDL-receptor class B" evidence="15">
    <location>
        <begin position="1294"/>
        <end position="1342"/>
    </location>
</feature>
<dbReference type="PROSITE" id="PS01209">
    <property type="entry name" value="LDLRA_1"/>
    <property type="match status" value="16"/>
</dbReference>
<dbReference type="PROSITE" id="PS50026">
    <property type="entry name" value="EGF_3"/>
    <property type="match status" value="9"/>
</dbReference>
<feature type="disulfide bond" evidence="14">
    <location>
        <begin position="2806"/>
        <end position="2818"/>
    </location>
</feature>
<feature type="domain" description="EGF-like" evidence="17">
    <location>
        <begin position="4149"/>
        <end position="4185"/>
    </location>
</feature>
<dbReference type="PROSITE" id="PS51120">
    <property type="entry name" value="LDLRB"/>
    <property type="match status" value="8"/>
</dbReference>
<keyword evidence="6" id="KW-0732">Signal</keyword>
<feature type="disulfide bond" evidence="14">
    <location>
        <begin position="2762"/>
        <end position="2774"/>
    </location>
</feature>
<evidence type="ECO:0000259" key="17">
    <source>
        <dbReference type="PROSITE" id="PS50026"/>
    </source>
</evidence>
<name>A0AA36CRV5_9BILA</name>
<dbReference type="FunFam" id="4.10.400.10:FF:000045">
    <property type="entry name" value="Low-density lipoprotein receptor-related protein 2"/>
    <property type="match status" value="1"/>
</dbReference>
<dbReference type="PANTHER" id="PTHR22722">
    <property type="entry name" value="LOW-DENSITY LIPOPROTEIN RECEPTOR-RELATED PROTEIN 2-RELATED"/>
    <property type="match status" value="1"/>
</dbReference>
<dbReference type="PRINTS" id="PR00261">
    <property type="entry name" value="LDLRECEPTOR"/>
</dbReference>
<feature type="disulfide bond" evidence="14">
    <location>
        <begin position="2606"/>
        <end position="2621"/>
    </location>
</feature>
<feature type="disulfide bond" evidence="14">
    <location>
        <begin position="3531"/>
        <end position="3546"/>
    </location>
</feature>
<keyword evidence="3 13" id="KW-0245">EGF-like domain</keyword>
<dbReference type="InterPro" id="IPR001881">
    <property type="entry name" value="EGF-like_Ca-bd_dom"/>
</dbReference>
<evidence type="ECO:0000256" key="4">
    <source>
        <dbReference type="ARBA" id="ARBA00022583"/>
    </source>
</evidence>
<gene>
    <name evidence="18" type="ORF">MSPICULIGERA_LOCUS12204</name>
</gene>
<dbReference type="InterPro" id="IPR023415">
    <property type="entry name" value="LDLR_class-A_CS"/>
</dbReference>
<accession>A0AA36CRV5</accession>
<feature type="domain" description="EGF-like" evidence="17">
    <location>
        <begin position="4073"/>
        <end position="4108"/>
    </location>
</feature>
<evidence type="ECO:0000256" key="1">
    <source>
        <dbReference type="ARBA" id="ARBA00004167"/>
    </source>
</evidence>
<evidence type="ECO:0000313" key="19">
    <source>
        <dbReference type="Proteomes" id="UP001177023"/>
    </source>
</evidence>
<feature type="repeat" description="LDL-receptor class B" evidence="15">
    <location>
        <begin position="3057"/>
        <end position="3100"/>
    </location>
</feature>
<feature type="disulfide bond" evidence="14">
    <location>
        <begin position="3426"/>
        <end position="3438"/>
    </location>
</feature>
<feature type="disulfide bond" evidence="13">
    <location>
        <begin position="4455"/>
        <end position="4465"/>
    </location>
</feature>
<feature type="disulfide bond" evidence="14">
    <location>
        <begin position="3570"/>
        <end position="3585"/>
    </location>
</feature>
<dbReference type="SMART" id="SM00135">
    <property type="entry name" value="LY"/>
    <property type="match status" value="24"/>
</dbReference>
<dbReference type="InterPro" id="IPR036055">
    <property type="entry name" value="LDL_receptor-like_sf"/>
</dbReference>
<feature type="repeat" description="LDL-receptor class B" evidence="15">
    <location>
        <begin position="3981"/>
        <end position="4023"/>
    </location>
</feature>
<evidence type="ECO:0000313" key="18">
    <source>
        <dbReference type="EMBL" id="CAJ0573858.1"/>
    </source>
</evidence>
<dbReference type="GO" id="GO:0006898">
    <property type="term" value="P:receptor-mediated endocytosis"/>
    <property type="evidence" value="ECO:0007669"/>
    <property type="project" value="TreeGrafter"/>
</dbReference>
<dbReference type="Gene3D" id="2.10.25.10">
    <property type="entry name" value="Laminin"/>
    <property type="match status" value="10"/>
</dbReference>
<dbReference type="InterPro" id="IPR011042">
    <property type="entry name" value="6-blade_b-propeller_TolB-like"/>
</dbReference>
<evidence type="ECO:0000256" key="3">
    <source>
        <dbReference type="ARBA" id="ARBA00022536"/>
    </source>
</evidence>
<protein>
    <recommendedName>
        <fullName evidence="17">EGF-like domain-containing protein</fullName>
    </recommendedName>
</protein>
<dbReference type="PANTHER" id="PTHR22722:SF14">
    <property type="entry name" value="MEGALIN, ISOFORM A"/>
    <property type="match status" value="1"/>
</dbReference>